<dbReference type="Gene3D" id="1.10.260.40">
    <property type="entry name" value="lambda repressor-like DNA-binding domains"/>
    <property type="match status" value="1"/>
</dbReference>
<dbReference type="PROSITE" id="PS50943">
    <property type="entry name" value="HTH_CROC1"/>
    <property type="match status" value="1"/>
</dbReference>
<dbReference type="SUPFAM" id="SSF47413">
    <property type="entry name" value="lambda repressor-like DNA-binding domains"/>
    <property type="match status" value="1"/>
</dbReference>
<reference evidence="2 3" key="1">
    <citation type="submission" date="2016-10" db="EMBL/GenBank/DDBJ databases">
        <title>Genome sequence of Streptomyces sp. MUSC 1.</title>
        <authorList>
            <person name="Lee L.-H."/>
            <person name="Ser H.-L."/>
            <person name="Law J.W.-F."/>
        </authorList>
    </citation>
    <scope>NUCLEOTIDE SEQUENCE [LARGE SCALE GENOMIC DNA]</scope>
    <source>
        <strain evidence="2 3">MUSC 1</strain>
    </source>
</reference>
<evidence type="ECO:0000313" key="2">
    <source>
        <dbReference type="EMBL" id="OIK08109.1"/>
    </source>
</evidence>
<evidence type="ECO:0000259" key="1">
    <source>
        <dbReference type="PROSITE" id="PS50943"/>
    </source>
</evidence>
<accession>A0A1S2QPN4</accession>
<feature type="domain" description="HTH cro/C1-type" evidence="1">
    <location>
        <begin position="18"/>
        <end position="72"/>
    </location>
</feature>
<comment type="caution">
    <text evidence="2">The sequence shown here is derived from an EMBL/GenBank/DDBJ whole genome shotgun (WGS) entry which is preliminary data.</text>
</comment>
<dbReference type="AlphaFoldDB" id="A0A1S2QPN4"/>
<name>A0A1S2QPN4_9ACTN</name>
<proteinExistence type="predicted"/>
<dbReference type="GO" id="GO:0003677">
    <property type="term" value="F:DNA binding"/>
    <property type="evidence" value="ECO:0007669"/>
    <property type="project" value="InterPro"/>
</dbReference>
<gene>
    <name evidence="2" type="ORF">BIV23_01195</name>
</gene>
<dbReference type="SMART" id="SM00530">
    <property type="entry name" value="HTH_XRE"/>
    <property type="match status" value="1"/>
</dbReference>
<dbReference type="Pfam" id="PF13560">
    <property type="entry name" value="HTH_31"/>
    <property type="match status" value="1"/>
</dbReference>
<keyword evidence="3" id="KW-1185">Reference proteome</keyword>
<evidence type="ECO:0000313" key="3">
    <source>
        <dbReference type="Proteomes" id="UP000179642"/>
    </source>
</evidence>
<dbReference type="InterPro" id="IPR001387">
    <property type="entry name" value="Cro/C1-type_HTH"/>
</dbReference>
<sequence>MAYKGVPTVRKRLLGGQLRRLREERGISIEDVAQKLGVGHSTVRRQESGHTAVSVADAIAYASIYGLGDDDVKQRLVALAKHGRARGWWTAYGSKVGPTAVDVADAEDLATEVRTFQPLAVPGIFQTTDYSAAIIEAQKSIRPADSPLPVDDALTLRERRKEVLVRKNPPQVWAVIGEAVIRTEVGSPQVMQEQIAHLVDLGKRSNITLQLLPFSAGAHVGMNGAFMLLSFGDTLDGSITYVESGGPNAFNDEPNEVRVSANRFTQLQSQALSTKETATYLRRAISTT</sequence>
<dbReference type="EMBL" id="MLYO01000007">
    <property type="protein sequence ID" value="OIK08109.1"/>
    <property type="molecule type" value="Genomic_DNA"/>
</dbReference>
<dbReference type="Pfam" id="PF19054">
    <property type="entry name" value="DUF5753"/>
    <property type="match status" value="1"/>
</dbReference>
<organism evidence="2 3">
    <name type="scientific">Streptomyces monashensis</name>
    <dbReference type="NCBI Taxonomy" id="1678012"/>
    <lineage>
        <taxon>Bacteria</taxon>
        <taxon>Bacillati</taxon>
        <taxon>Actinomycetota</taxon>
        <taxon>Actinomycetes</taxon>
        <taxon>Kitasatosporales</taxon>
        <taxon>Streptomycetaceae</taxon>
        <taxon>Streptomyces</taxon>
    </lineage>
</organism>
<protein>
    <recommendedName>
        <fullName evidence="1">HTH cro/C1-type domain-containing protein</fullName>
    </recommendedName>
</protein>
<dbReference type="RefSeq" id="WP_071378792.1">
    <property type="nucleotide sequence ID" value="NZ_MLYO01000007.1"/>
</dbReference>
<dbReference type="InterPro" id="IPR043917">
    <property type="entry name" value="DUF5753"/>
</dbReference>
<dbReference type="OrthoDB" id="4124630at2"/>
<dbReference type="Proteomes" id="UP000179642">
    <property type="component" value="Unassembled WGS sequence"/>
</dbReference>
<dbReference type="CDD" id="cd00093">
    <property type="entry name" value="HTH_XRE"/>
    <property type="match status" value="1"/>
</dbReference>
<dbReference type="InterPro" id="IPR010982">
    <property type="entry name" value="Lambda_DNA-bd_dom_sf"/>
</dbReference>